<gene>
    <name evidence="3" type="ORF">HMPREF9194_00144</name>
</gene>
<feature type="signal peptide" evidence="1">
    <location>
        <begin position="1"/>
        <end position="25"/>
    </location>
</feature>
<protein>
    <recommendedName>
        <fullName evidence="2">GH18 domain-containing protein</fullName>
    </recommendedName>
</protein>
<dbReference type="Pfam" id="PF00704">
    <property type="entry name" value="Glyco_hydro_18"/>
    <property type="match status" value="1"/>
</dbReference>
<dbReference type="InterPro" id="IPR017853">
    <property type="entry name" value="GH"/>
</dbReference>
<organism evidence="3 4">
    <name type="scientific">Treponema maltophilum ATCC 51939</name>
    <dbReference type="NCBI Taxonomy" id="1125699"/>
    <lineage>
        <taxon>Bacteria</taxon>
        <taxon>Pseudomonadati</taxon>
        <taxon>Spirochaetota</taxon>
        <taxon>Spirochaetia</taxon>
        <taxon>Spirochaetales</taxon>
        <taxon>Treponemataceae</taxon>
        <taxon>Treponema</taxon>
    </lineage>
</organism>
<dbReference type="EMBL" id="ATFF01000002">
    <property type="protein sequence ID" value="EPF32155.1"/>
    <property type="molecule type" value="Genomic_DNA"/>
</dbReference>
<evidence type="ECO:0000259" key="2">
    <source>
        <dbReference type="PROSITE" id="PS51910"/>
    </source>
</evidence>
<keyword evidence="1" id="KW-0732">Signal</keyword>
<dbReference type="PROSITE" id="PS51257">
    <property type="entry name" value="PROKAR_LIPOPROTEIN"/>
    <property type="match status" value="1"/>
</dbReference>
<dbReference type="Gene3D" id="3.10.50.10">
    <property type="match status" value="1"/>
</dbReference>
<dbReference type="PATRIC" id="fig|1125699.3.peg.144"/>
<dbReference type="AlphaFoldDB" id="S3K3S6"/>
<dbReference type="InterPro" id="IPR001223">
    <property type="entry name" value="Glyco_hydro18_cat"/>
</dbReference>
<keyword evidence="4" id="KW-1185">Reference proteome</keyword>
<name>S3K3S6_TREMA</name>
<dbReference type="HOGENOM" id="CLU_037415_0_0_12"/>
<sequence length="372" mass="41938">MQCTEFKKYAPFALSLLLAACASSAPETLSTTLQEDIQTVQIIEEEGRIQSAAQNPAQDVQVLGFDEVWVYVLNRHESTLHERINATDIGYFGASINYQGHLDDVPDAQKLAHYPARVHLVVTCNTYGMTHIVLSPEYPLRKKLIADLTQAAMDKGYDGVQIDFEMVKADDKENFLSFLADLKKSLAKASTSKTAKSGGTQKHPMLSAAFPARIKKLEKDAYDYEKASAIVDRFFVMAYDEHWSRSKPGPVASFDWCRNIASYALETVAPEKLIMGQPFYGRTWGSVNADKAFYHSGIERQIREFDVQRIEKDGGVFYFSYTVPLTVTAYFDNAHTIVERSLMYKNMGVLSTGFWCLGQEDPSVWDYIRCTK</sequence>
<dbReference type="InterPro" id="IPR029070">
    <property type="entry name" value="Chitinase_insertion_sf"/>
</dbReference>
<evidence type="ECO:0000256" key="1">
    <source>
        <dbReference type="SAM" id="SignalP"/>
    </source>
</evidence>
<dbReference type="eggNOG" id="COG3858">
    <property type="taxonomic scope" value="Bacteria"/>
</dbReference>
<dbReference type="GO" id="GO:0005975">
    <property type="term" value="P:carbohydrate metabolic process"/>
    <property type="evidence" value="ECO:0007669"/>
    <property type="project" value="InterPro"/>
</dbReference>
<feature type="chain" id="PRO_5004511211" description="GH18 domain-containing protein" evidence="1">
    <location>
        <begin position="26"/>
        <end position="372"/>
    </location>
</feature>
<dbReference type="SUPFAM" id="SSF51445">
    <property type="entry name" value="(Trans)glycosidases"/>
    <property type="match status" value="1"/>
</dbReference>
<comment type="caution">
    <text evidence="3">The sequence shown here is derived from an EMBL/GenBank/DDBJ whole genome shotgun (WGS) entry which is preliminary data.</text>
</comment>
<evidence type="ECO:0000313" key="3">
    <source>
        <dbReference type="EMBL" id="EPF32155.1"/>
    </source>
</evidence>
<dbReference type="Gene3D" id="3.20.20.80">
    <property type="entry name" value="Glycosidases"/>
    <property type="match status" value="1"/>
</dbReference>
<dbReference type="Proteomes" id="UP000014541">
    <property type="component" value="Unassembled WGS sequence"/>
</dbReference>
<evidence type="ECO:0000313" key="4">
    <source>
        <dbReference type="Proteomes" id="UP000014541"/>
    </source>
</evidence>
<feature type="domain" description="GH18" evidence="2">
    <location>
        <begin position="60"/>
        <end position="372"/>
    </location>
</feature>
<dbReference type="GO" id="GO:0008061">
    <property type="term" value="F:chitin binding"/>
    <property type="evidence" value="ECO:0007669"/>
    <property type="project" value="InterPro"/>
</dbReference>
<dbReference type="STRING" id="1125699.HMPREF9194_00144"/>
<proteinExistence type="predicted"/>
<dbReference type="SMART" id="SM00636">
    <property type="entry name" value="Glyco_18"/>
    <property type="match status" value="1"/>
</dbReference>
<dbReference type="PANTHER" id="PTHR46066:SF2">
    <property type="entry name" value="CHITINASE DOMAIN-CONTAINING PROTEIN 1"/>
    <property type="match status" value="1"/>
</dbReference>
<reference evidence="3 4" key="1">
    <citation type="submission" date="2013-04" db="EMBL/GenBank/DDBJ databases">
        <title>The Genome Sequence of Treponema maltophilum ATCC 51939.</title>
        <authorList>
            <consortium name="The Broad Institute Genomics Platform"/>
            <person name="Earl A."/>
            <person name="Ward D."/>
            <person name="Feldgarden M."/>
            <person name="Gevers D."/>
            <person name="Leonetti C."/>
            <person name="Blanton J.M."/>
            <person name="Dewhirst F.E."/>
            <person name="Izard J."/>
            <person name="Walker B."/>
            <person name="Young S."/>
            <person name="Zeng Q."/>
            <person name="Gargeya S."/>
            <person name="Fitzgerald M."/>
            <person name="Haas B."/>
            <person name="Abouelleil A."/>
            <person name="Allen A.W."/>
            <person name="Alvarado L."/>
            <person name="Arachchi H.M."/>
            <person name="Berlin A.M."/>
            <person name="Chapman S.B."/>
            <person name="Gainer-Dewar J."/>
            <person name="Goldberg J."/>
            <person name="Griggs A."/>
            <person name="Gujja S."/>
            <person name="Hansen M."/>
            <person name="Howarth C."/>
            <person name="Imamovic A."/>
            <person name="Ireland A."/>
            <person name="Larimer J."/>
            <person name="McCowan C."/>
            <person name="Murphy C."/>
            <person name="Pearson M."/>
            <person name="Poon T.W."/>
            <person name="Priest M."/>
            <person name="Roberts A."/>
            <person name="Saif S."/>
            <person name="Shea T."/>
            <person name="Sisk P."/>
            <person name="Sykes S."/>
            <person name="Wortman J."/>
            <person name="Nusbaum C."/>
            <person name="Birren B."/>
        </authorList>
    </citation>
    <scope>NUCLEOTIDE SEQUENCE [LARGE SCALE GENOMIC DNA]</scope>
    <source>
        <strain evidence="3 4">ATCC 51939</strain>
    </source>
</reference>
<accession>S3K3S6</accession>
<dbReference type="PANTHER" id="PTHR46066">
    <property type="entry name" value="CHITINASE DOMAIN-CONTAINING PROTEIN 1 FAMILY MEMBER"/>
    <property type="match status" value="1"/>
</dbReference>
<dbReference type="PROSITE" id="PS51910">
    <property type="entry name" value="GH18_2"/>
    <property type="match status" value="1"/>
</dbReference>
<dbReference type="InterPro" id="IPR011583">
    <property type="entry name" value="Chitinase_II/V-like_cat"/>
</dbReference>
<dbReference type="RefSeq" id="WP_016524452.1">
    <property type="nucleotide sequence ID" value="NZ_KE332518.1"/>
</dbReference>